<evidence type="ECO:0000256" key="1">
    <source>
        <dbReference type="ARBA" id="ARBA00004651"/>
    </source>
</evidence>
<evidence type="ECO:0000256" key="11">
    <source>
        <dbReference type="ARBA" id="ARBA00023034"/>
    </source>
</evidence>
<evidence type="ECO:0000313" key="15">
    <source>
        <dbReference type="Proteomes" id="UP000252519"/>
    </source>
</evidence>
<dbReference type="PANTHER" id="PTHR10791:SF112">
    <property type="entry name" value="SUGAR TRANSPORTER SWEET1"/>
    <property type="match status" value="1"/>
</dbReference>
<dbReference type="FunFam" id="1.20.1280.290:FF:000004">
    <property type="entry name" value="Sugar transporter SWEET"/>
    <property type="match status" value="1"/>
</dbReference>
<dbReference type="Proteomes" id="UP000252519">
    <property type="component" value="Unassembled WGS sequence"/>
</dbReference>
<organism evidence="14 15">
    <name type="scientific">Ancylostoma caninum</name>
    <name type="common">Dog hookworm</name>
    <dbReference type="NCBI Taxonomy" id="29170"/>
    <lineage>
        <taxon>Eukaryota</taxon>
        <taxon>Metazoa</taxon>
        <taxon>Ecdysozoa</taxon>
        <taxon>Nematoda</taxon>
        <taxon>Chromadorea</taxon>
        <taxon>Rhabditida</taxon>
        <taxon>Rhabditina</taxon>
        <taxon>Rhabditomorpha</taxon>
        <taxon>Strongyloidea</taxon>
        <taxon>Ancylostomatidae</taxon>
        <taxon>Ancylostomatinae</taxon>
        <taxon>Ancylostoma</taxon>
    </lineage>
</organism>
<keyword evidence="6" id="KW-1003">Cell membrane</keyword>
<dbReference type="AlphaFoldDB" id="A0A368GWE8"/>
<dbReference type="GO" id="GO:0005886">
    <property type="term" value="C:plasma membrane"/>
    <property type="evidence" value="ECO:0007669"/>
    <property type="project" value="UniProtKB-SubCell"/>
</dbReference>
<evidence type="ECO:0000256" key="3">
    <source>
        <dbReference type="ARBA" id="ARBA00007809"/>
    </source>
</evidence>
<dbReference type="InterPro" id="IPR047664">
    <property type="entry name" value="SWEET"/>
</dbReference>
<keyword evidence="9" id="KW-0677">Repeat</keyword>
<feature type="transmembrane region" description="Helical" evidence="13">
    <location>
        <begin position="76"/>
        <end position="97"/>
    </location>
</feature>
<keyword evidence="11" id="KW-0333">Golgi apparatus</keyword>
<dbReference type="Gene3D" id="1.20.1280.290">
    <property type="match status" value="1"/>
</dbReference>
<evidence type="ECO:0000256" key="7">
    <source>
        <dbReference type="ARBA" id="ARBA00022597"/>
    </source>
</evidence>
<reference evidence="14 15" key="1">
    <citation type="submission" date="2014-10" db="EMBL/GenBank/DDBJ databases">
        <title>Draft genome of the hookworm Ancylostoma caninum.</title>
        <authorList>
            <person name="Mitreva M."/>
        </authorList>
    </citation>
    <scope>NUCLEOTIDE SEQUENCE [LARGE SCALE GENOMIC DNA]</scope>
    <source>
        <strain evidence="14 15">Baltimore</strain>
    </source>
</reference>
<keyword evidence="5" id="KW-0813">Transport</keyword>
<comment type="subcellular location">
    <subcellularLocation>
        <location evidence="1">Cell membrane</location>
        <topology evidence="1">Multi-pass membrane protein</topology>
    </subcellularLocation>
    <subcellularLocation>
        <location evidence="2">Golgi apparatus membrane</location>
        <topology evidence="2">Multi-pass membrane protein</topology>
    </subcellularLocation>
</comment>
<evidence type="ECO:0000256" key="6">
    <source>
        <dbReference type="ARBA" id="ARBA00022475"/>
    </source>
</evidence>
<dbReference type="GO" id="GO:0051119">
    <property type="term" value="F:sugar transmembrane transporter activity"/>
    <property type="evidence" value="ECO:0007669"/>
    <property type="project" value="InterPro"/>
</dbReference>
<gene>
    <name evidence="14" type="ORF">ANCCAN_05310</name>
</gene>
<keyword evidence="8 13" id="KW-0812">Transmembrane</keyword>
<proteinExistence type="inferred from homology"/>
<feature type="transmembrane region" description="Helical" evidence="13">
    <location>
        <begin position="49"/>
        <end position="70"/>
    </location>
</feature>
<accession>A0A368GWE8</accession>
<evidence type="ECO:0000256" key="10">
    <source>
        <dbReference type="ARBA" id="ARBA00022989"/>
    </source>
</evidence>
<sequence>MLYAVNYANLKDHGREPLGVICVILNIASIGAPLIQIGEVIRTKNSESLPLPLCLACFAVSLQWLCYGILVKDFFIQAPNYVATLLSTIQLSLFVIYPRRPTFVQLKDDRDSI</sequence>
<dbReference type="EMBL" id="JOJR01000044">
    <property type="protein sequence ID" value="RCN48671.1"/>
    <property type="molecule type" value="Genomic_DNA"/>
</dbReference>
<name>A0A368GWE8_ANCCA</name>
<protein>
    <recommendedName>
        <fullName evidence="4">Sugar transporter SWEET1</fullName>
    </recommendedName>
</protein>
<evidence type="ECO:0000256" key="9">
    <source>
        <dbReference type="ARBA" id="ARBA00022737"/>
    </source>
</evidence>
<comment type="caution">
    <text evidence="14">The sequence shown here is derived from an EMBL/GenBank/DDBJ whole genome shotgun (WGS) entry which is preliminary data.</text>
</comment>
<evidence type="ECO:0000256" key="12">
    <source>
        <dbReference type="ARBA" id="ARBA00023136"/>
    </source>
</evidence>
<dbReference type="GO" id="GO:0000139">
    <property type="term" value="C:Golgi membrane"/>
    <property type="evidence" value="ECO:0007669"/>
    <property type="project" value="UniProtKB-SubCell"/>
</dbReference>
<evidence type="ECO:0000256" key="4">
    <source>
        <dbReference type="ARBA" id="ARBA00021741"/>
    </source>
</evidence>
<comment type="similarity">
    <text evidence="3">Belongs to the SWEET sugar transporter family.</text>
</comment>
<dbReference type="OrthoDB" id="409725at2759"/>
<dbReference type="InterPro" id="IPR004316">
    <property type="entry name" value="SWEET_rpt"/>
</dbReference>
<keyword evidence="15" id="KW-1185">Reference proteome</keyword>
<keyword evidence="7" id="KW-0762">Sugar transport</keyword>
<dbReference type="Pfam" id="PF03083">
    <property type="entry name" value="MtN3_slv"/>
    <property type="match status" value="1"/>
</dbReference>
<evidence type="ECO:0000256" key="13">
    <source>
        <dbReference type="SAM" id="Phobius"/>
    </source>
</evidence>
<evidence type="ECO:0000256" key="8">
    <source>
        <dbReference type="ARBA" id="ARBA00022692"/>
    </source>
</evidence>
<keyword evidence="12 13" id="KW-0472">Membrane</keyword>
<evidence type="ECO:0000256" key="5">
    <source>
        <dbReference type="ARBA" id="ARBA00022448"/>
    </source>
</evidence>
<dbReference type="PANTHER" id="PTHR10791">
    <property type="entry name" value="RAG1-ACTIVATING PROTEIN 1"/>
    <property type="match status" value="1"/>
</dbReference>
<evidence type="ECO:0000313" key="14">
    <source>
        <dbReference type="EMBL" id="RCN48671.1"/>
    </source>
</evidence>
<feature type="transmembrane region" description="Helical" evidence="13">
    <location>
        <begin position="18"/>
        <end position="37"/>
    </location>
</feature>
<evidence type="ECO:0000256" key="2">
    <source>
        <dbReference type="ARBA" id="ARBA00004653"/>
    </source>
</evidence>
<keyword evidence="10 13" id="KW-1133">Transmembrane helix</keyword>